<dbReference type="EMBL" id="SGIU01000001">
    <property type="protein sequence ID" value="TAI48631.1"/>
    <property type="molecule type" value="Genomic_DNA"/>
</dbReference>
<dbReference type="Gene3D" id="3.40.50.720">
    <property type="entry name" value="NAD(P)-binding Rossmann-like Domain"/>
    <property type="match status" value="1"/>
</dbReference>
<organism evidence="3 4">
    <name type="scientific">Flagellimonas allohymeniacidonis</name>
    <dbReference type="NCBI Taxonomy" id="2517819"/>
    <lineage>
        <taxon>Bacteria</taxon>
        <taxon>Pseudomonadati</taxon>
        <taxon>Bacteroidota</taxon>
        <taxon>Flavobacteriia</taxon>
        <taxon>Flavobacteriales</taxon>
        <taxon>Flavobacteriaceae</taxon>
        <taxon>Flagellimonas</taxon>
    </lineage>
</organism>
<feature type="domain" description="Pyrroline-5-carboxylate reductase catalytic N-terminal" evidence="1">
    <location>
        <begin position="4"/>
        <end position="77"/>
    </location>
</feature>
<dbReference type="AlphaFoldDB" id="A0A4Q8QDZ5"/>
<dbReference type="PANTHER" id="PTHR40459">
    <property type="entry name" value="CONSERVED HYPOTHETICAL ALANINE AND LEUCINE RICH PROTEIN"/>
    <property type="match status" value="1"/>
</dbReference>
<dbReference type="InterPro" id="IPR008927">
    <property type="entry name" value="6-PGluconate_DH-like_C_sf"/>
</dbReference>
<sequence>MLSVVLIGTGNVAHHLFRAFQTTDVVEIVQVFGRDEGSLNSFLGEVEIASDFDAIKDADVYLLAVSDKAIGTISEKLKYKTGLVAHTSGATDMNLILSQNRGVFYPLQTFSKDRNVDFVGIPICVEAENREGVEILEKLGQAISNQVFEIDSHQRKKLHLAAVFVNNFTNHLYQIGAEICKEEGLPFDILKPLVLETAQKVMDLSPLEAQTGPAKRGDNESIKAHLELLKDKNQTELYALLSKAIKKTYEEKL</sequence>
<dbReference type="OrthoDB" id="9810755at2"/>
<protein>
    <submittedName>
        <fullName evidence="3">DUF2520 domain-containing protein</fullName>
    </submittedName>
</protein>
<evidence type="ECO:0000259" key="1">
    <source>
        <dbReference type="Pfam" id="PF03807"/>
    </source>
</evidence>
<dbReference type="Gene3D" id="1.10.1040.20">
    <property type="entry name" value="ProC-like, C-terminal domain"/>
    <property type="match status" value="1"/>
</dbReference>
<evidence type="ECO:0000313" key="3">
    <source>
        <dbReference type="EMBL" id="TAI48631.1"/>
    </source>
</evidence>
<dbReference type="InterPro" id="IPR036291">
    <property type="entry name" value="NAD(P)-bd_dom_sf"/>
</dbReference>
<evidence type="ECO:0000259" key="2">
    <source>
        <dbReference type="Pfam" id="PF10728"/>
    </source>
</evidence>
<dbReference type="Pfam" id="PF10728">
    <property type="entry name" value="DUF2520"/>
    <property type="match status" value="1"/>
</dbReference>
<keyword evidence="4" id="KW-1185">Reference proteome</keyword>
<feature type="domain" description="DUF2520" evidence="2">
    <location>
        <begin position="121"/>
        <end position="245"/>
    </location>
</feature>
<accession>A0A4Q8QDZ5</accession>
<dbReference type="PANTHER" id="PTHR40459:SF1">
    <property type="entry name" value="CONSERVED HYPOTHETICAL ALANINE AND LEUCINE RICH PROTEIN"/>
    <property type="match status" value="1"/>
</dbReference>
<reference evidence="3 4" key="1">
    <citation type="submission" date="2019-02" db="EMBL/GenBank/DDBJ databases">
        <title>Draft genome sequence of Muricauda sp. 176CP4-71.</title>
        <authorList>
            <person name="Park J.-S."/>
        </authorList>
    </citation>
    <scope>NUCLEOTIDE SEQUENCE [LARGE SCALE GENOMIC DNA]</scope>
    <source>
        <strain evidence="3 4">176CP4-71</strain>
    </source>
</reference>
<dbReference type="InterPro" id="IPR028939">
    <property type="entry name" value="P5C_Rdtase_cat_N"/>
</dbReference>
<dbReference type="Proteomes" id="UP000291981">
    <property type="component" value="Unassembled WGS sequence"/>
</dbReference>
<name>A0A4Q8QDZ5_9FLAO</name>
<dbReference type="SUPFAM" id="SSF48179">
    <property type="entry name" value="6-phosphogluconate dehydrogenase C-terminal domain-like"/>
    <property type="match status" value="1"/>
</dbReference>
<dbReference type="SUPFAM" id="SSF51735">
    <property type="entry name" value="NAD(P)-binding Rossmann-fold domains"/>
    <property type="match status" value="1"/>
</dbReference>
<dbReference type="InterPro" id="IPR018931">
    <property type="entry name" value="DUF2520"/>
</dbReference>
<gene>
    <name evidence="3" type="ORF">EW142_02185</name>
</gene>
<evidence type="ECO:0000313" key="4">
    <source>
        <dbReference type="Proteomes" id="UP000291981"/>
    </source>
</evidence>
<dbReference type="RefSeq" id="WP_130609019.1">
    <property type="nucleotide sequence ID" value="NZ_SGIU01000001.1"/>
</dbReference>
<proteinExistence type="predicted"/>
<dbReference type="InterPro" id="IPR037108">
    <property type="entry name" value="TM1727-like_C_sf"/>
</dbReference>
<comment type="caution">
    <text evidence="3">The sequence shown here is derived from an EMBL/GenBank/DDBJ whole genome shotgun (WGS) entry which is preliminary data.</text>
</comment>
<dbReference type="Pfam" id="PF03807">
    <property type="entry name" value="F420_oxidored"/>
    <property type="match status" value="1"/>
</dbReference>